<protein>
    <recommendedName>
        <fullName evidence="4">DUF2834 domain-containing protein</fullName>
    </recommendedName>
</protein>
<feature type="transmembrane region" description="Helical" evidence="1">
    <location>
        <begin position="48"/>
        <end position="66"/>
    </location>
</feature>
<keyword evidence="1" id="KW-0472">Membrane</keyword>
<evidence type="ECO:0008006" key="4">
    <source>
        <dbReference type="Google" id="ProtNLM"/>
    </source>
</evidence>
<dbReference type="AlphaFoldDB" id="A0A221T3C2"/>
<dbReference type="RefSeq" id="WP_081425818.1">
    <property type="nucleotide sequence ID" value="NZ_CP021084.1"/>
</dbReference>
<geneLocation type="plasmid" evidence="3">
    <name>pdfi3</name>
</geneLocation>
<keyword evidence="1" id="KW-0812">Transmembrane</keyword>
<gene>
    <name evidence="2" type="ORF">DFI_19615</name>
</gene>
<dbReference type="InterPro" id="IPR021362">
    <property type="entry name" value="DUF2834"/>
</dbReference>
<feature type="transmembrane region" description="Helical" evidence="1">
    <location>
        <begin position="78"/>
        <end position="97"/>
    </location>
</feature>
<evidence type="ECO:0000256" key="1">
    <source>
        <dbReference type="SAM" id="Phobius"/>
    </source>
</evidence>
<dbReference type="EMBL" id="CP021084">
    <property type="protein sequence ID" value="ASN83408.1"/>
    <property type="molecule type" value="Genomic_DNA"/>
</dbReference>
<accession>A0A221T3C2</accession>
<organism evidence="2 3">
    <name type="scientific">Deinococcus ficus</name>
    <dbReference type="NCBI Taxonomy" id="317577"/>
    <lineage>
        <taxon>Bacteria</taxon>
        <taxon>Thermotogati</taxon>
        <taxon>Deinococcota</taxon>
        <taxon>Deinococci</taxon>
        <taxon>Deinococcales</taxon>
        <taxon>Deinococcaceae</taxon>
        <taxon>Deinococcus</taxon>
    </lineage>
</organism>
<dbReference type="Pfam" id="PF11196">
    <property type="entry name" value="DUF2834"/>
    <property type="match status" value="1"/>
</dbReference>
<keyword evidence="3" id="KW-1185">Reference proteome</keyword>
<keyword evidence="1" id="KW-1133">Transmembrane helix</keyword>
<evidence type="ECO:0000313" key="2">
    <source>
        <dbReference type="EMBL" id="ASN83408.1"/>
    </source>
</evidence>
<evidence type="ECO:0000313" key="3">
    <source>
        <dbReference type="Proteomes" id="UP000259030"/>
    </source>
</evidence>
<keyword evidence="2" id="KW-0614">Plasmid</keyword>
<sequence>MSMPGVYLLLAILGAVVPYLAFVPWLGEHGLNLARLWQEIAASRLSTFAWLDVVLSVVTILVWSTAESRRLHMPPPCLPVLACFLVGASCGLPLFLYQR</sequence>
<dbReference type="KEGG" id="dfc:DFI_19615"/>
<feature type="transmembrane region" description="Helical" evidence="1">
    <location>
        <begin position="6"/>
        <end position="27"/>
    </location>
</feature>
<reference evidence="2 3" key="1">
    <citation type="submission" date="2017-05" db="EMBL/GenBank/DDBJ databases">
        <title>The complete genome sequence of Deinococcus ficus isolated from the rhizosphere of the Ficus religiosa L. in Taiwan.</title>
        <authorList>
            <person name="Wu K.-M."/>
            <person name="Liao T.-L."/>
            <person name="Liu Y.-M."/>
            <person name="Young C.-C."/>
            <person name="Tsai S.-F."/>
        </authorList>
    </citation>
    <scope>NUCLEOTIDE SEQUENCE [LARGE SCALE GENOMIC DNA]</scope>
    <source>
        <strain evidence="2 3">CC-FR2-10</strain>
        <plasmid evidence="3">pdfi3</plasmid>
    </source>
</reference>
<proteinExistence type="predicted"/>
<name>A0A221T3C2_9DEIO</name>
<dbReference type="Proteomes" id="UP000259030">
    <property type="component" value="Plasmid pDFI3"/>
</dbReference>